<evidence type="ECO:0000256" key="1">
    <source>
        <dbReference type="SAM" id="SignalP"/>
    </source>
</evidence>
<sequence>MGATTHQDTVNKGTTRRGVLLSGAAGAATLALAACGQEASGTAGGAKPAAGGAPASITYQTFFPQQRLDIMEPGFKVFREQNPNVKLDVVFDADHRNKLGTQMAADSAPDLFIHDVWSTAKYVDAGALLDLTGRLKTDKIDLSKDYYYVGVETWCGKTYAVPFYVTSMLLAYNKDLLKKYGAPDPWERWNGKWTWDDFLSVAKQVTRPAGGEFSAGSWGLAMDGNGVDNIDRNYQVWMTSNGGETYDVEKMKYTLDDPKTIEAYDFLVKLVNDHKVMLGPTEAAEFSKTITGERFVSGAIGFAQESTGRLALYHQQIGNKFEWDVVPFPTGRGLPFVGHSDADTTQVYGKGKSPDAAYAAAKFIGGDVMQKIMAENKLLIPALRKAAEDKNTFLKPPPRHMDSFMEPIRNGLFRTSFYHHNGLQALSLQAEQMKAAMARQKTAREAMLEANRASNDVVKYGNCRQAVTWKKR</sequence>
<dbReference type="SUPFAM" id="SSF53850">
    <property type="entry name" value="Periplasmic binding protein-like II"/>
    <property type="match status" value="1"/>
</dbReference>
<dbReference type="PROSITE" id="PS51318">
    <property type="entry name" value="TAT"/>
    <property type="match status" value="1"/>
</dbReference>
<dbReference type="PANTHER" id="PTHR43649">
    <property type="entry name" value="ARABINOSE-BINDING PROTEIN-RELATED"/>
    <property type="match status" value="1"/>
</dbReference>
<dbReference type="InterPro" id="IPR050490">
    <property type="entry name" value="Bact_solute-bd_prot1"/>
</dbReference>
<feature type="chain" id="PRO_5027092926" description="ABC transporter, substrate-binding protein (Cluster 1, maltose/g3p/polyamine/iron)" evidence="1">
    <location>
        <begin position="34"/>
        <end position="472"/>
    </location>
</feature>
<dbReference type="InterPro" id="IPR006059">
    <property type="entry name" value="SBP"/>
</dbReference>
<organism evidence="2">
    <name type="scientific">uncultured Chloroflexota bacterium</name>
    <dbReference type="NCBI Taxonomy" id="166587"/>
    <lineage>
        <taxon>Bacteria</taxon>
        <taxon>Bacillati</taxon>
        <taxon>Chloroflexota</taxon>
        <taxon>environmental samples</taxon>
    </lineage>
</organism>
<proteinExistence type="predicted"/>
<protein>
    <recommendedName>
        <fullName evidence="3">ABC transporter, substrate-binding protein (Cluster 1, maltose/g3p/polyamine/iron)</fullName>
    </recommendedName>
</protein>
<dbReference type="EMBL" id="CADCTC010000095">
    <property type="protein sequence ID" value="CAA9240311.1"/>
    <property type="molecule type" value="Genomic_DNA"/>
</dbReference>
<dbReference type="AlphaFoldDB" id="A0A6J4I2B1"/>
<dbReference type="Gene3D" id="3.40.190.10">
    <property type="entry name" value="Periplasmic binding protein-like II"/>
    <property type="match status" value="1"/>
</dbReference>
<reference evidence="2" key="1">
    <citation type="submission" date="2020-02" db="EMBL/GenBank/DDBJ databases">
        <authorList>
            <person name="Meier V. D."/>
        </authorList>
    </citation>
    <scope>NUCLEOTIDE SEQUENCE</scope>
    <source>
        <strain evidence="2">AVDCRST_MAG77</strain>
    </source>
</reference>
<gene>
    <name evidence="2" type="ORF">AVDCRST_MAG77-1635</name>
</gene>
<feature type="signal peptide" evidence="1">
    <location>
        <begin position="1"/>
        <end position="33"/>
    </location>
</feature>
<evidence type="ECO:0008006" key="3">
    <source>
        <dbReference type="Google" id="ProtNLM"/>
    </source>
</evidence>
<dbReference type="CDD" id="cd13585">
    <property type="entry name" value="PBP2_TMBP_like"/>
    <property type="match status" value="1"/>
</dbReference>
<dbReference type="InterPro" id="IPR006311">
    <property type="entry name" value="TAT_signal"/>
</dbReference>
<dbReference type="PANTHER" id="PTHR43649:SF12">
    <property type="entry name" value="DIACETYLCHITOBIOSE BINDING PROTEIN DASA"/>
    <property type="match status" value="1"/>
</dbReference>
<name>A0A6J4I2B1_9CHLR</name>
<evidence type="ECO:0000313" key="2">
    <source>
        <dbReference type="EMBL" id="CAA9240311.1"/>
    </source>
</evidence>
<accession>A0A6J4I2B1</accession>
<keyword evidence="1" id="KW-0732">Signal</keyword>
<dbReference type="Pfam" id="PF01547">
    <property type="entry name" value="SBP_bac_1"/>
    <property type="match status" value="1"/>
</dbReference>